<name>A0A2P2Q459_RHIMU</name>
<proteinExistence type="predicted"/>
<dbReference type="PANTHER" id="PTHR45621">
    <property type="entry name" value="OS01G0588500 PROTEIN-RELATED"/>
    <property type="match status" value="1"/>
</dbReference>
<dbReference type="EMBL" id="GGEC01081278">
    <property type="protein sequence ID" value="MBX61762.1"/>
    <property type="molecule type" value="Transcribed_RNA"/>
</dbReference>
<dbReference type="InterPro" id="IPR050823">
    <property type="entry name" value="Plant_Ser_Thr_Prot_Kinase"/>
</dbReference>
<evidence type="ECO:0000313" key="2">
    <source>
        <dbReference type="EMBL" id="MBX61762.1"/>
    </source>
</evidence>
<dbReference type="PROSITE" id="PS00108">
    <property type="entry name" value="PROTEIN_KINASE_ST"/>
    <property type="match status" value="1"/>
</dbReference>
<organism evidence="2">
    <name type="scientific">Rhizophora mucronata</name>
    <name type="common">Asiatic mangrove</name>
    <dbReference type="NCBI Taxonomy" id="61149"/>
    <lineage>
        <taxon>Eukaryota</taxon>
        <taxon>Viridiplantae</taxon>
        <taxon>Streptophyta</taxon>
        <taxon>Embryophyta</taxon>
        <taxon>Tracheophyta</taxon>
        <taxon>Spermatophyta</taxon>
        <taxon>Magnoliopsida</taxon>
        <taxon>eudicotyledons</taxon>
        <taxon>Gunneridae</taxon>
        <taxon>Pentapetalae</taxon>
        <taxon>rosids</taxon>
        <taxon>fabids</taxon>
        <taxon>Malpighiales</taxon>
        <taxon>Rhizophoraceae</taxon>
        <taxon>Rhizophora</taxon>
    </lineage>
</organism>
<protein>
    <recommendedName>
        <fullName evidence="1">Protein kinase domain-containing protein</fullName>
    </recommendedName>
</protein>
<evidence type="ECO:0000259" key="1">
    <source>
        <dbReference type="PROSITE" id="PS50011"/>
    </source>
</evidence>
<dbReference type="AlphaFoldDB" id="A0A2P2Q459"/>
<dbReference type="InterPro" id="IPR000719">
    <property type="entry name" value="Prot_kinase_dom"/>
</dbReference>
<dbReference type="SUPFAM" id="SSF56112">
    <property type="entry name" value="Protein kinase-like (PK-like)"/>
    <property type="match status" value="1"/>
</dbReference>
<accession>A0A2P2Q459</accession>
<reference evidence="2" key="1">
    <citation type="submission" date="2018-02" db="EMBL/GenBank/DDBJ databases">
        <title>Rhizophora mucronata_Transcriptome.</title>
        <authorList>
            <person name="Meera S.P."/>
            <person name="Sreeshan A."/>
            <person name="Augustine A."/>
        </authorList>
    </citation>
    <scope>NUCLEOTIDE SEQUENCE</scope>
    <source>
        <tissue evidence="2">Leaf</tissue>
    </source>
</reference>
<dbReference type="InterPro" id="IPR008271">
    <property type="entry name" value="Ser/Thr_kinase_AS"/>
</dbReference>
<dbReference type="GO" id="GO:0005524">
    <property type="term" value="F:ATP binding"/>
    <property type="evidence" value="ECO:0007669"/>
    <property type="project" value="InterPro"/>
</dbReference>
<dbReference type="Pfam" id="PF00069">
    <property type="entry name" value="Pkinase"/>
    <property type="match status" value="1"/>
</dbReference>
<dbReference type="GO" id="GO:0004672">
    <property type="term" value="F:protein kinase activity"/>
    <property type="evidence" value="ECO:0007669"/>
    <property type="project" value="InterPro"/>
</dbReference>
<feature type="domain" description="Protein kinase" evidence="1">
    <location>
        <begin position="1"/>
        <end position="209"/>
    </location>
</feature>
<sequence>MVVYEFMPRGSLNYHLFSKDPRRLLPWEKRVKVAVGMARGLSYLHTRETPIIYRDFKSSNILLGQDYTPKISDFGLAKWGPAATDPCVTSHVVGTVGYVAPEYHFKGNLYVKSDVYSFGVVLVEMLTGLRAIDKNRPPEQRDLVEWTKPLLSVRSKLKRIMDTRLEGKYAIKEASKIAVLAVKCLHQEPQFRPSMKEVTETLEQIGAYYKV</sequence>
<dbReference type="Gene3D" id="1.10.510.10">
    <property type="entry name" value="Transferase(Phosphotransferase) domain 1"/>
    <property type="match status" value="1"/>
</dbReference>
<dbReference type="InterPro" id="IPR011009">
    <property type="entry name" value="Kinase-like_dom_sf"/>
</dbReference>
<dbReference type="FunFam" id="1.10.510.10:FF:000095">
    <property type="entry name" value="protein STRUBBELIG-RECEPTOR FAMILY 8"/>
    <property type="match status" value="1"/>
</dbReference>
<dbReference type="PROSITE" id="PS50011">
    <property type="entry name" value="PROTEIN_KINASE_DOM"/>
    <property type="match status" value="1"/>
</dbReference>